<organism evidence="2 3">
    <name type="scientific">Periplaneta americana</name>
    <name type="common">American cockroach</name>
    <name type="synonym">Blatta americana</name>
    <dbReference type="NCBI Taxonomy" id="6978"/>
    <lineage>
        <taxon>Eukaryota</taxon>
        <taxon>Metazoa</taxon>
        <taxon>Ecdysozoa</taxon>
        <taxon>Arthropoda</taxon>
        <taxon>Hexapoda</taxon>
        <taxon>Insecta</taxon>
        <taxon>Pterygota</taxon>
        <taxon>Neoptera</taxon>
        <taxon>Polyneoptera</taxon>
        <taxon>Dictyoptera</taxon>
        <taxon>Blattodea</taxon>
        <taxon>Blattoidea</taxon>
        <taxon>Blattidae</taxon>
        <taxon>Blattinae</taxon>
        <taxon>Periplaneta</taxon>
    </lineage>
</organism>
<name>A0ABQ8SEV9_PERAM</name>
<evidence type="ECO:0000313" key="2">
    <source>
        <dbReference type="EMBL" id="KAJ4432654.1"/>
    </source>
</evidence>
<sequence length="381" mass="46455">MVIVAVGGRQEQKREERQRREEEKQERKINKGENRRREEKRREEKRREEKRREEKRRGEERRGEERRREKRREGNGNEESRENSREEKRREEKRREEKRREEKRKKGHELTAYIESKSITHVQRRFRNEFNVPRDGRIPSRNTILKWTQSEKLNLSLTSMCRSLQEDLRFHPYKIQIVNYLYDTDKPVRLAFYREFSEMLNADSDIQNKLIMSDEAHFHLSEFVNKQNFRYWTEDQSIQVHEQPLHSEKVTVWCDVSDSGIIGPYLLEERYRTVTVNADRCQEMLGTVELPEMDHHNEFWFQQDGATAHTARESMNCLQILFPGCIISRFGDITWPPRFPDFFLWVYLKSKVYCNRPHTIIQLKENINNEIRPLIMMYCKE</sequence>
<evidence type="ECO:0000313" key="3">
    <source>
        <dbReference type="Proteomes" id="UP001148838"/>
    </source>
</evidence>
<keyword evidence="3" id="KW-1185">Reference proteome</keyword>
<dbReference type="PANTHER" id="PTHR47326:SF1">
    <property type="entry name" value="HTH PSQ-TYPE DOMAIN-CONTAINING PROTEIN"/>
    <property type="match status" value="1"/>
</dbReference>
<feature type="compositionally biased region" description="Basic and acidic residues" evidence="1">
    <location>
        <begin position="10"/>
        <end position="100"/>
    </location>
</feature>
<dbReference type="InterPro" id="IPR036397">
    <property type="entry name" value="RNaseH_sf"/>
</dbReference>
<proteinExistence type="predicted"/>
<accession>A0ABQ8SEV9</accession>
<dbReference type="Proteomes" id="UP001148838">
    <property type="component" value="Unassembled WGS sequence"/>
</dbReference>
<protein>
    <recommendedName>
        <fullName evidence="4">DUF4817 domain-containing protein</fullName>
    </recommendedName>
</protein>
<comment type="caution">
    <text evidence="2">The sequence shown here is derived from an EMBL/GenBank/DDBJ whole genome shotgun (WGS) entry which is preliminary data.</text>
</comment>
<reference evidence="2 3" key="1">
    <citation type="journal article" date="2022" name="Allergy">
        <title>Genome assembly and annotation of Periplaneta americana reveal a comprehensive cockroach allergen profile.</title>
        <authorList>
            <person name="Wang L."/>
            <person name="Xiong Q."/>
            <person name="Saelim N."/>
            <person name="Wang L."/>
            <person name="Nong W."/>
            <person name="Wan A.T."/>
            <person name="Shi M."/>
            <person name="Liu X."/>
            <person name="Cao Q."/>
            <person name="Hui J.H.L."/>
            <person name="Sookrung N."/>
            <person name="Leung T.F."/>
            <person name="Tungtrongchitr A."/>
            <person name="Tsui S.K.W."/>
        </authorList>
    </citation>
    <scope>NUCLEOTIDE SEQUENCE [LARGE SCALE GENOMIC DNA]</scope>
    <source>
        <strain evidence="2">PWHHKU_190912</strain>
    </source>
</reference>
<evidence type="ECO:0008006" key="4">
    <source>
        <dbReference type="Google" id="ProtNLM"/>
    </source>
</evidence>
<dbReference type="PANTHER" id="PTHR47326">
    <property type="entry name" value="TRANSPOSABLE ELEMENT TC3 TRANSPOSASE-LIKE PROTEIN"/>
    <property type="match status" value="1"/>
</dbReference>
<dbReference type="EMBL" id="JAJSOF020000029">
    <property type="protein sequence ID" value="KAJ4432654.1"/>
    <property type="molecule type" value="Genomic_DNA"/>
</dbReference>
<gene>
    <name evidence="2" type="ORF">ANN_21277</name>
</gene>
<evidence type="ECO:0000256" key="1">
    <source>
        <dbReference type="SAM" id="MobiDB-lite"/>
    </source>
</evidence>
<feature type="region of interest" description="Disordered" evidence="1">
    <location>
        <begin position="1"/>
        <end position="110"/>
    </location>
</feature>
<dbReference type="Gene3D" id="3.30.420.10">
    <property type="entry name" value="Ribonuclease H-like superfamily/Ribonuclease H"/>
    <property type="match status" value="1"/>
</dbReference>